<evidence type="ECO:0000256" key="11">
    <source>
        <dbReference type="SAM" id="Phobius"/>
    </source>
</evidence>
<keyword evidence="6 11" id="KW-0812">Transmembrane</keyword>
<evidence type="ECO:0000256" key="3">
    <source>
        <dbReference type="ARBA" id="ARBA00022475"/>
    </source>
</evidence>
<comment type="similarity">
    <text evidence="9">Belongs to the GSP H family.</text>
</comment>
<protein>
    <recommendedName>
        <fullName evidence="2">Type II secretion system protein H</fullName>
    </recommendedName>
    <alternativeName>
        <fullName evidence="10">General secretion pathway protein H</fullName>
    </alternativeName>
</protein>
<dbReference type="STRING" id="416943.SAMN05445871_0928"/>
<dbReference type="NCBIfam" id="TIGR02532">
    <property type="entry name" value="IV_pilin_GFxxxE"/>
    <property type="match status" value="1"/>
</dbReference>
<evidence type="ECO:0000256" key="2">
    <source>
        <dbReference type="ARBA" id="ARBA00021549"/>
    </source>
</evidence>
<dbReference type="RefSeq" id="WP_090542645.1">
    <property type="nucleotide sequence ID" value="NZ_FNSR01000001.1"/>
</dbReference>
<gene>
    <name evidence="13" type="ORF">SAMN05192542_10774</name>
</gene>
<dbReference type="GO" id="GO:0015627">
    <property type="term" value="C:type II protein secretion system complex"/>
    <property type="evidence" value="ECO:0007669"/>
    <property type="project" value="InterPro"/>
</dbReference>
<sequence length="187" mass="19828">MKSPRPWSRGCSGVTLIESMIVVVLLALCATVATPTFVAWRVRDQIDARAGALLGTLAYARGEAIRRQTRIIVCRIDAQRNCLAAGAACPSSGLLDWSCGWAVMAGSEGAWRPLRIQSGLDEIGVASPLTNIAFTPPAGQAIGTLRHFEVAPRASSVAPAKDGRWRRCIRIASGGRARISDGLCEAS</sequence>
<evidence type="ECO:0000256" key="10">
    <source>
        <dbReference type="ARBA" id="ARBA00030775"/>
    </source>
</evidence>
<dbReference type="Gene3D" id="3.55.40.10">
    <property type="entry name" value="minor pseudopilin epsh domain"/>
    <property type="match status" value="1"/>
</dbReference>
<evidence type="ECO:0000256" key="9">
    <source>
        <dbReference type="ARBA" id="ARBA00025772"/>
    </source>
</evidence>
<keyword evidence="14" id="KW-1185">Reference proteome</keyword>
<dbReference type="GO" id="GO:0005886">
    <property type="term" value="C:plasma membrane"/>
    <property type="evidence" value="ECO:0007669"/>
    <property type="project" value="UniProtKB-SubCell"/>
</dbReference>
<keyword evidence="8 11" id="KW-0472">Membrane</keyword>
<evidence type="ECO:0000256" key="1">
    <source>
        <dbReference type="ARBA" id="ARBA00004377"/>
    </source>
</evidence>
<organism evidence="13 14">
    <name type="scientific">Paraburkholderia caballeronis</name>
    <dbReference type="NCBI Taxonomy" id="416943"/>
    <lineage>
        <taxon>Bacteria</taxon>
        <taxon>Pseudomonadati</taxon>
        <taxon>Pseudomonadota</taxon>
        <taxon>Betaproteobacteria</taxon>
        <taxon>Burkholderiales</taxon>
        <taxon>Burkholderiaceae</taxon>
        <taxon>Paraburkholderia</taxon>
    </lineage>
</organism>
<dbReference type="InterPro" id="IPR022346">
    <property type="entry name" value="T2SS_GspH"/>
</dbReference>
<dbReference type="Pfam" id="PF12019">
    <property type="entry name" value="GspH"/>
    <property type="match status" value="1"/>
</dbReference>
<feature type="transmembrane region" description="Helical" evidence="11">
    <location>
        <begin position="20"/>
        <end position="40"/>
    </location>
</feature>
<evidence type="ECO:0000256" key="4">
    <source>
        <dbReference type="ARBA" id="ARBA00022481"/>
    </source>
</evidence>
<evidence type="ECO:0000256" key="8">
    <source>
        <dbReference type="ARBA" id="ARBA00023136"/>
    </source>
</evidence>
<dbReference type="OrthoDB" id="8970652at2"/>
<dbReference type="InterPro" id="IPR012902">
    <property type="entry name" value="N_methyl_site"/>
</dbReference>
<keyword evidence="4" id="KW-0488">Methylation</keyword>
<comment type="subcellular location">
    <subcellularLocation>
        <location evidence="1">Cell inner membrane</location>
        <topology evidence="1">Single-pass membrane protein</topology>
    </subcellularLocation>
</comment>
<dbReference type="Proteomes" id="UP000199120">
    <property type="component" value="Unassembled WGS sequence"/>
</dbReference>
<evidence type="ECO:0000313" key="13">
    <source>
        <dbReference type="EMBL" id="SEL37299.1"/>
    </source>
</evidence>
<dbReference type="Pfam" id="PF07963">
    <property type="entry name" value="N_methyl"/>
    <property type="match status" value="1"/>
</dbReference>
<dbReference type="AlphaFoldDB" id="A0A1H7PNW1"/>
<dbReference type="GO" id="GO:0015628">
    <property type="term" value="P:protein secretion by the type II secretion system"/>
    <property type="evidence" value="ECO:0007669"/>
    <property type="project" value="InterPro"/>
</dbReference>
<dbReference type="SUPFAM" id="SSF54523">
    <property type="entry name" value="Pili subunits"/>
    <property type="match status" value="1"/>
</dbReference>
<evidence type="ECO:0000259" key="12">
    <source>
        <dbReference type="Pfam" id="PF12019"/>
    </source>
</evidence>
<proteinExistence type="inferred from homology"/>
<keyword evidence="3" id="KW-1003">Cell membrane</keyword>
<keyword evidence="7 11" id="KW-1133">Transmembrane helix</keyword>
<accession>A0A1H7PNW1</accession>
<evidence type="ECO:0000256" key="5">
    <source>
        <dbReference type="ARBA" id="ARBA00022519"/>
    </source>
</evidence>
<name>A0A1H7PNW1_9BURK</name>
<dbReference type="EMBL" id="FOAJ01000007">
    <property type="protein sequence ID" value="SEL37299.1"/>
    <property type="molecule type" value="Genomic_DNA"/>
</dbReference>
<reference evidence="14" key="1">
    <citation type="submission" date="2016-10" db="EMBL/GenBank/DDBJ databases">
        <authorList>
            <person name="Varghese N."/>
            <person name="Submissions S."/>
        </authorList>
    </citation>
    <scope>NUCLEOTIDE SEQUENCE [LARGE SCALE GENOMIC DNA]</scope>
    <source>
        <strain evidence="14">LMG 26416</strain>
    </source>
</reference>
<dbReference type="InterPro" id="IPR045584">
    <property type="entry name" value="Pilin-like"/>
</dbReference>
<feature type="domain" description="General secretion pathway GspH" evidence="12">
    <location>
        <begin position="50"/>
        <end position="175"/>
    </location>
</feature>
<evidence type="ECO:0000256" key="6">
    <source>
        <dbReference type="ARBA" id="ARBA00022692"/>
    </source>
</evidence>
<keyword evidence="5" id="KW-0997">Cell inner membrane</keyword>
<evidence type="ECO:0000256" key="7">
    <source>
        <dbReference type="ARBA" id="ARBA00022989"/>
    </source>
</evidence>
<evidence type="ECO:0000313" key="14">
    <source>
        <dbReference type="Proteomes" id="UP000199120"/>
    </source>
</evidence>